<keyword evidence="9" id="KW-1185">Reference proteome</keyword>
<evidence type="ECO:0000256" key="3">
    <source>
        <dbReference type="ARBA" id="ARBA00023136"/>
    </source>
</evidence>
<comment type="subcellular location">
    <subcellularLocation>
        <location evidence="1">Cell outer membrane</location>
    </subcellularLocation>
</comment>
<reference evidence="8 9" key="1">
    <citation type="submission" date="2023-10" db="EMBL/GenBank/DDBJ databases">
        <title>Novel methanotroph of the genus Methylocapsa from a subarctic wetland.</title>
        <authorList>
            <person name="Belova S.E."/>
            <person name="Oshkin I.Y."/>
            <person name="Miroshnikov K."/>
            <person name="Dedysh S.N."/>
        </authorList>
    </citation>
    <scope>NUCLEOTIDE SEQUENCE [LARGE SCALE GENOMIC DNA]</scope>
    <source>
        <strain evidence="8 9">RX1</strain>
    </source>
</reference>
<feature type="domain" description="Outer membrane protein beta-barrel" evidence="7">
    <location>
        <begin position="20"/>
        <end position="235"/>
    </location>
</feature>
<name>A0ABZ0HWE8_9HYPH</name>
<dbReference type="EMBL" id="CP136862">
    <property type="protein sequence ID" value="WOJ90863.1"/>
    <property type="molecule type" value="Genomic_DNA"/>
</dbReference>
<organism evidence="8 9">
    <name type="scientific">Methylocapsa polymorpha</name>
    <dbReference type="NCBI Taxonomy" id="3080828"/>
    <lineage>
        <taxon>Bacteria</taxon>
        <taxon>Pseudomonadati</taxon>
        <taxon>Pseudomonadota</taxon>
        <taxon>Alphaproteobacteria</taxon>
        <taxon>Hyphomicrobiales</taxon>
        <taxon>Beijerinckiaceae</taxon>
        <taxon>Methylocapsa</taxon>
    </lineage>
</organism>
<keyword evidence="4" id="KW-0998">Cell outer membrane</keyword>
<dbReference type="InterPro" id="IPR051692">
    <property type="entry name" value="OMP-like"/>
</dbReference>
<protein>
    <submittedName>
        <fullName evidence="8">Porin family protein</fullName>
    </submittedName>
</protein>
<dbReference type="PANTHER" id="PTHR34001:SF3">
    <property type="entry name" value="BLL7405 PROTEIN"/>
    <property type="match status" value="1"/>
</dbReference>
<evidence type="ECO:0000256" key="2">
    <source>
        <dbReference type="ARBA" id="ARBA00022729"/>
    </source>
</evidence>
<evidence type="ECO:0000256" key="6">
    <source>
        <dbReference type="SAM" id="SignalP"/>
    </source>
</evidence>
<dbReference type="Proteomes" id="UP001626536">
    <property type="component" value="Chromosome"/>
</dbReference>
<sequence>MLKRSLLASVGAVPFVVSALAADLPAAAPPPPPTFTWTGVYLGGQIGYGWGEDSSNIWLSGPLGSVAFPATYTSGSTQTEGVIGGAHIGYNWQINQFVLGLEGRVDGTSLSKSTQPVYHLQYNVTTAAPVQGAILGRVGYAFDRTLVYATGGGVYSWIQNTYNVLGINNSFSTSRSGWTVGGGVEYGVDNNWSLRAEYRYTKLGYTYDGTIVFPNVFQSHRWTQNQVQVGFSYKFTPAPPAAVVAKY</sequence>
<accession>A0ABZ0HWE8</accession>
<evidence type="ECO:0000256" key="1">
    <source>
        <dbReference type="ARBA" id="ARBA00004442"/>
    </source>
</evidence>
<keyword evidence="2 6" id="KW-0732">Signal</keyword>
<evidence type="ECO:0000256" key="4">
    <source>
        <dbReference type="ARBA" id="ARBA00023237"/>
    </source>
</evidence>
<dbReference type="SUPFAM" id="SSF56925">
    <property type="entry name" value="OMPA-like"/>
    <property type="match status" value="1"/>
</dbReference>
<evidence type="ECO:0000313" key="9">
    <source>
        <dbReference type="Proteomes" id="UP001626536"/>
    </source>
</evidence>
<keyword evidence="3" id="KW-0472">Membrane</keyword>
<evidence type="ECO:0000259" key="7">
    <source>
        <dbReference type="Pfam" id="PF13505"/>
    </source>
</evidence>
<feature type="chain" id="PRO_5046409289" evidence="6">
    <location>
        <begin position="22"/>
        <end position="247"/>
    </location>
</feature>
<dbReference type="InterPro" id="IPR027385">
    <property type="entry name" value="Beta-barrel_OMP"/>
</dbReference>
<evidence type="ECO:0000313" key="8">
    <source>
        <dbReference type="EMBL" id="WOJ90863.1"/>
    </source>
</evidence>
<dbReference type="Pfam" id="PF13505">
    <property type="entry name" value="OMP_b-brl"/>
    <property type="match status" value="1"/>
</dbReference>
<dbReference type="RefSeq" id="WP_407340450.1">
    <property type="nucleotide sequence ID" value="NZ_CP136862.1"/>
</dbReference>
<dbReference type="Gene3D" id="2.40.160.20">
    <property type="match status" value="1"/>
</dbReference>
<feature type="signal peptide" evidence="6">
    <location>
        <begin position="1"/>
        <end position="21"/>
    </location>
</feature>
<proteinExistence type="inferred from homology"/>
<dbReference type="InterPro" id="IPR011250">
    <property type="entry name" value="OMP/PagP_B-barrel"/>
</dbReference>
<comment type="similarity">
    <text evidence="5">Belongs to the Omp25/RopB family.</text>
</comment>
<evidence type="ECO:0000256" key="5">
    <source>
        <dbReference type="ARBA" id="ARBA00038306"/>
    </source>
</evidence>
<dbReference type="PANTHER" id="PTHR34001">
    <property type="entry name" value="BLL7405 PROTEIN"/>
    <property type="match status" value="1"/>
</dbReference>
<gene>
    <name evidence="8" type="ORF">RZS28_06155</name>
</gene>